<organism evidence="1 2">
    <name type="scientific">Peronosclerospora sorghi</name>
    <dbReference type="NCBI Taxonomy" id="230839"/>
    <lineage>
        <taxon>Eukaryota</taxon>
        <taxon>Sar</taxon>
        <taxon>Stramenopiles</taxon>
        <taxon>Oomycota</taxon>
        <taxon>Peronosporomycetes</taxon>
        <taxon>Peronosporales</taxon>
        <taxon>Peronosporaceae</taxon>
        <taxon>Peronosclerospora</taxon>
    </lineage>
</organism>
<evidence type="ECO:0000313" key="1">
    <source>
        <dbReference type="EMBL" id="KAI9906640.1"/>
    </source>
</evidence>
<accession>A0ACC0VJG6</accession>
<evidence type="ECO:0000313" key="2">
    <source>
        <dbReference type="Proteomes" id="UP001163321"/>
    </source>
</evidence>
<name>A0ACC0VJG6_9STRA</name>
<gene>
    <name evidence="1" type="ORF">PsorP6_016262</name>
</gene>
<keyword evidence="2" id="KW-1185">Reference proteome</keyword>
<comment type="caution">
    <text evidence="1">The sequence shown here is derived from an EMBL/GenBank/DDBJ whole genome shotgun (WGS) entry which is preliminary data.</text>
</comment>
<proteinExistence type="predicted"/>
<dbReference type="Proteomes" id="UP001163321">
    <property type="component" value="Chromosome 8"/>
</dbReference>
<protein>
    <submittedName>
        <fullName evidence="1">Uncharacterized protein</fullName>
    </submittedName>
</protein>
<sequence>MSQTKCRAFHARLDAMLHHLSVTRSLVPPLDIQPLETQQVVVEWKPYHAFLHMLTDVLERYKHLPSTAFSTQAHANTMQARKIELETFLFECWTALQLVAPVLALEPYYVPEPLGRAVLSIYCLMRDFLALPDNVLDVHRNYASVILSLEDATESGGLTHSHSLCSICLEPLLSSSERDHTTSATQSTYTNSAPSTNEKARVPSVSDFSVKLPCAHTYHENCALLWLRHNPTCPECRDPPTIESRNKGVHSLMNT</sequence>
<reference evidence="1 2" key="1">
    <citation type="journal article" date="2022" name="bioRxiv">
        <title>The genome of the oomycete Peronosclerospora sorghi, a cosmopolitan pathogen of maize and sorghum, is inflated with dispersed pseudogenes.</title>
        <authorList>
            <person name="Fletcher K."/>
            <person name="Martin F."/>
            <person name="Isakeit T."/>
            <person name="Cavanaugh K."/>
            <person name="Magill C."/>
            <person name="Michelmore R."/>
        </authorList>
    </citation>
    <scope>NUCLEOTIDE SEQUENCE [LARGE SCALE GENOMIC DNA]</scope>
    <source>
        <strain evidence="1">P6</strain>
    </source>
</reference>
<dbReference type="EMBL" id="CM047587">
    <property type="protein sequence ID" value="KAI9906640.1"/>
    <property type="molecule type" value="Genomic_DNA"/>
</dbReference>